<dbReference type="Proteomes" id="UP000053558">
    <property type="component" value="Unassembled WGS sequence"/>
</dbReference>
<dbReference type="EMBL" id="JH711585">
    <property type="protein sequence ID" value="EIW76573.1"/>
    <property type="molecule type" value="Genomic_DNA"/>
</dbReference>
<feature type="compositionally biased region" description="Gly residues" evidence="1">
    <location>
        <begin position="759"/>
        <end position="768"/>
    </location>
</feature>
<dbReference type="GeneID" id="19203816"/>
<feature type="region of interest" description="Disordered" evidence="1">
    <location>
        <begin position="891"/>
        <end position="910"/>
    </location>
</feature>
<dbReference type="OrthoDB" id="3222669at2759"/>
<evidence type="ECO:0000256" key="1">
    <source>
        <dbReference type="SAM" id="MobiDB-lite"/>
    </source>
</evidence>
<feature type="compositionally biased region" description="Basic residues" evidence="1">
    <location>
        <begin position="463"/>
        <end position="473"/>
    </location>
</feature>
<feature type="region of interest" description="Disordered" evidence="1">
    <location>
        <begin position="718"/>
        <end position="872"/>
    </location>
</feature>
<feature type="region of interest" description="Disordered" evidence="1">
    <location>
        <begin position="344"/>
        <end position="437"/>
    </location>
</feature>
<evidence type="ECO:0000313" key="3">
    <source>
        <dbReference type="EMBL" id="EIW76573.1"/>
    </source>
</evidence>
<evidence type="ECO:0000256" key="2">
    <source>
        <dbReference type="SAM" id="Phobius"/>
    </source>
</evidence>
<protein>
    <submittedName>
        <fullName evidence="3">Uncharacterized protein</fullName>
    </submittedName>
</protein>
<evidence type="ECO:0000313" key="4">
    <source>
        <dbReference type="Proteomes" id="UP000053558"/>
    </source>
</evidence>
<dbReference type="RefSeq" id="XP_007772973.1">
    <property type="nucleotide sequence ID" value="XM_007774783.1"/>
</dbReference>
<feature type="compositionally biased region" description="Low complexity" evidence="1">
    <location>
        <begin position="76"/>
        <end position="90"/>
    </location>
</feature>
<reference evidence="4" key="1">
    <citation type="journal article" date="2012" name="Science">
        <title>The Paleozoic origin of enzymatic lignin decomposition reconstructed from 31 fungal genomes.</title>
        <authorList>
            <person name="Floudas D."/>
            <person name="Binder M."/>
            <person name="Riley R."/>
            <person name="Barry K."/>
            <person name="Blanchette R.A."/>
            <person name="Henrissat B."/>
            <person name="Martinez A.T."/>
            <person name="Otillar R."/>
            <person name="Spatafora J.W."/>
            <person name="Yadav J.S."/>
            <person name="Aerts A."/>
            <person name="Benoit I."/>
            <person name="Boyd A."/>
            <person name="Carlson A."/>
            <person name="Copeland A."/>
            <person name="Coutinho P.M."/>
            <person name="de Vries R.P."/>
            <person name="Ferreira P."/>
            <person name="Findley K."/>
            <person name="Foster B."/>
            <person name="Gaskell J."/>
            <person name="Glotzer D."/>
            <person name="Gorecki P."/>
            <person name="Heitman J."/>
            <person name="Hesse C."/>
            <person name="Hori C."/>
            <person name="Igarashi K."/>
            <person name="Jurgens J.A."/>
            <person name="Kallen N."/>
            <person name="Kersten P."/>
            <person name="Kohler A."/>
            <person name="Kuees U."/>
            <person name="Kumar T.K.A."/>
            <person name="Kuo A."/>
            <person name="LaButti K."/>
            <person name="Larrondo L.F."/>
            <person name="Lindquist E."/>
            <person name="Ling A."/>
            <person name="Lombard V."/>
            <person name="Lucas S."/>
            <person name="Lundell T."/>
            <person name="Martin R."/>
            <person name="McLaughlin D.J."/>
            <person name="Morgenstern I."/>
            <person name="Morin E."/>
            <person name="Murat C."/>
            <person name="Nagy L.G."/>
            <person name="Nolan M."/>
            <person name="Ohm R.A."/>
            <person name="Patyshakuliyeva A."/>
            <person name="Rokas A."/>
            <person name="Ruiz-Duenas F.J."/>
            <person name="Sabat G."/>
            <person name="Salamov A."/>
            <person name="Samejima M."/>
            <person name="Schmutz J."/>
            <person name="Slot J.C."/>
            <person name="St John F."/>
            <person name="Stenlid J."/>
            <person name="Sun H."/>
            <person name="Sun S."/>
            <person name="Syed K."/>
            <person name="Tsang A."/>
            <person name="Wiebenga A."/>
            <person name="Young D."/>
            <person name="Pisabarro A."/>
            <person name="Eastwood D.C."/>
            <person name="Martin F."/>
            <person name="Cullen D."/>
            <person name="Grigoriev I.V."/>
            <person name="Hibbett D.S."/>
        </authorList>
    </citation>
    <scope>NUCLEOTIDE SEQUENCE [LARGE SCALE GENOMIC DNA]</scope>
    <source>
        <strain evidence="4">RWD-64-598 SS2</strain>
    </source>
</reference>
<organism evidence="3 4">
    <name type="scientific">Coniophora puteana (strain RWD-64-598)</name>
    <name type="common">Brown rot fungus</name>
    <dbReference type="NCBI Taxonomy" id="741705"/>
    <lineage>
        <taxon>Eukaryota</taxon>
        <taxon>Fungi</taxon>
        <taxon>Dikarya</taxon>
        <taxon>Basidiomycota</taxon>
        <taxon>Agaricomycotina</taxon>
        <taxon>Agaricomycetes</taxon>
        <taxon>Agaricomycetidae</taxon>
        <taxon>Boletales</taxon>
        <taxon>Coniophorineae</taxon>
        <taxon>Coniophoraceae</taxon>
        <taxon>Coniophora</taxon>
    </lineage>
</organism>
<comment type="caution">
    <text evidence="3">The sequence shown here is derived from an EMBL/GenBank/DDBJ whole genome shotgun (WGS) entry which is preliminary data.</text>
</comment>
<feature type="compositionally biased region" description="Low complexity" evidence="1">
    <location>
        <begin position="831"/>
        <end position="846"/>
    </location>
</feature>
<keyword evidence="2" id="KW-0812">Transmembrane</keyword>
<name>A0A5M3MBW4_CONPW</name>
<feature type="transmembrane region" description="Helical" evidence="2">
    <location>
        <begin position="209"/>
        <end position="229"/>
    </location>
</feature>
<feature type="compositionally biased region" description="Low complexity" evidence="1">
    <location>
        <begin position="351"/>
        <end position="365"/>
    </location>
</feature>
<feature type="region of interest" description="Disordered" evidence="1">
    <location>
        <begin position="595"/>
        <end position="632"/>
    </location>
</feature>
<accession>A0A5M3MBW4</accession>
<proteinExistence type="predicted"/>
<feature type="compositionally biased region" description="Low complexity" evidence="1">
    <location>
        <begin position="378"/>
        <end position="387"/>
    </location>
</feature>
<dbReference type="KEGG" id="cput:CONPUDRAFT_157760"/>
<feature type="compositionally biased region" description="Polar residues" evidence="1">
    <location>
        <begin position="474"/>
        <end position="492"/>
    </location>
</feature>
<feature type="compositionally biased region" description="Polar residues" evidence="1">
    <location>
        <begin position="415"/>
        <end position="431"/>
    </location>
</feature>
<feature type="compositionally biased region" description="Low complexity" evidence="1">
    <location>
        <begin position="718"/>
        <end position="746"/>
    </location>
</feature>
<feature type="region of interest" description="Disordered" evidence="1">
    <location>
        <begin position="56"/>
        <end position="108"/>
    </location>
</feature>
<sequence>MENTTQTSIASAPLTAESSASAQNTSAISSLQFARFGRDHTRASFSSSDLVLRQDLRAPGSRSATQASSSGRARADTAGTGTATLLNAGRDSGPSEESPVHTPSTEISQPMLVDLSDVDVEMQRVRPREKRGRRMGMRVRRMKMTREVWMKVGVVVLGLIIDPAGSVLGVVFGVFCLVSALSVAIPLVLMLPWSRRIRGVLPLNAYKMLHYTASFLTVVCALVNVVLVACRPPANACRWDLDGLWVPMGRQNAACASVKGVKMGVAVARLVLTLIVVIAYLFLAYALLRVTSPSSPIHDLEEGYQTEFTAPIVTRSTHIHVEKKYSDSSFSAFLERLRLKRVAQPTPAPTPTAWSGSTTVVPSSGSGCGSNWLAPWDSAPGSSGGRTPTPPTPAYHPEPIWAGRRVTPPPLPRPSGSTDVSAVPSLSSRPTTPLIPPECAAAGVIRPLSMMRSNSGSSASQLRAKRLAGRHSRSSSADKNGTVSSGGSSRLQVETRRSSVITEDAVSGPPMPRRLTEDEAPSRKYGHDVHPYRLSAFSDTSASISGAAESPSASGEVPLSRANSYASSSREAYLSRGNSHTSSSREAPLLRANSYAPSSRDHHPDNHTRIAPSRPHRGPRLHPSSPPRLPIPASFALASPSASCGAPYVNITSVSENEDPDDFGLIPIAGGFVRPLSPIYSFGSRGDLLSVPSDPSSSRANTLSSTAAISSLAFASVSGSGCGSGSRSASDPSRSGRSRRSAQSNSTAYLSVSSAATGGTFGTFGRMGPGPDSCSDGSRPQQEQEHGSGESGSGGCRGRGRRRISDLHVDEQGQIVDSEGKRRSFVSGKLASRSRSASPSGSQAESLSDDASTFETPPPGLDADLPPEDGCHNETCMTLHDTTITPGEFERTYSPHDEDTGTFYNYPHAT</sequence>
<feature type="region of interest" description="Disordered" evidence="1">
    <location>
        <begin position="1"/>
        <end position="26"/>
    </location>
</feature>
<keyword evidence="2" id="KW-1133">Transmembrane helix</keyword>
<feature type="compositionally biased region" description="Basic and acidic residues" evidence="1">
    <location>
        <begin position="599"/>
        <end position="608"/>
    </location>
</feature>
<feature type="transmembrane region" description="Helical" evidence="2">
    <location>
        <begin position="167"/>
        <end position="189"/>
    </location>
</feature>
<keyword evidence="4" id="KW-1185">Reference proteome</keyword>
<feature type="compositionally biased region" description="Basic and acidic residues" evidence="1">
    <location>
        <begin position="514"/>
        <end position="527"/>
    </location>
</feature>
<feature type="compositionally biased region" description="Polar residues" evidence="1">
    <location>
        <begin position="747"/>
        <end position="756"/>
    </location>
</feature>
<dbReference type="OMA" id="THERDPP"/>
<feature type="transmembrane region" description="Helical" evidence="2">
    <location>
        <begin position="266"/>
        <end position="288"/>
    </location>
</feature>
<feature type="region of interest" description="Disordered" evidence="1">
    <location>
        <begin position="452"/>
        <end position="527"/>
    </location>
</feature>
<keyword evidence="2" id="KW-0472">Membrane</keyword>
<gene>
    <name evidence="3" type="ORF">CONPUDRAFT_157760</name>
</gene>
<dbReference type="AlphaFoldDB" id="A0A5M3MBW4"/>